<evidence type="ECO:0000313" key="1">
    <source>
        <dbReference type="EMBL" id="KII70960.1"/>
    </source>
</evidence>
<name>A0A0C2N3Q6_THEKT</name>
<protein>
    <submittedName>
        <fullName evidence="1">Uncharacterized protein</fullName>
    </submittedName>
</protein>
<dbReference type="Pfam" id="PF14631">
    <property type="entry name" value="FancD2"/>
    <property type="match status" value="1"/>
</dbReference>
<evidence type="ECO:0000313" key="2">
    <source>
        <dbReference type="Proteomes" id="UP000031668"/>
    </source>
</evidence>
<reference evidence="1 2" key="1">
    <citation type="journal article" date="2014" name="Genome Biol. Evol.">
        <title>The genome of the myxosporean Thelohanellus kitauei shows adaptations to nutrient acquisition within its fish host.</title>
        <authorList>
            <person name="Yang Y."/>
            <person name="Xiong J."/>
            <person name="Zhou Z."/>
            <person name="Huo F."/>
            <person name="Miao W."/>
            <person name="Ran C."/>
            <person name="Liu Y."/>
            <person name="Zhang J."/>
            <person name="Feng J."/>
            <person name="Wang M."/>
            <person name="Wang M."/>
            <person name="Wang L."/>
            <person name="Yao B."/>
        </authorList>
    </citation>
    <scope>NUCLEOTIDE SEQUENCE [LARGE SCALE GENOMIC DNA]</scope>
    <source>
        <strain evidence="1">Wuqing</strain>
    </source>
</reference>
<comment type="caution">
    <text evidence="1">The sequence shown here is derived from an EMBL/GenBank/DDBJ whole genome shotgun (WGS) entry which is preliminary data.</text>
</comment>
<dbReference type="InterPro" id="IPR029448">
    <property type="entry name" value="FANCD2"/>
</dbReference>
<dbReference type="EMBL" id="JWZT01001920">
    <property type="protein sequence ID" value="KII70960.1"/>
    <property type="molecule type" value="Genomic_DNA"/>
</dbReference>
<keyword evidence="2" id="KW-1185">Reference proteome</keyword>
<dbReference type="AlphaFoldDB" id="A0A0C2N3Q6"/>
<dbReference type="OrthoDB" id="10493083at2759"/>
<accession>A0A0C2N3Q6</accession>
<gene>
    <name evidence="1" type="ORF">RF11_04677</name>
</gene>
<proteinExistence type="predicted"/>
<sequence>MEVIKTLDDDIVADVIILLPDIFDHSHHDTLAQEFKALLNSNTSISPIIYHVLGCLTLSPLLLNEINDEVMELLMNVPIVESHLIIKFLVKNIDHVYDPDEVLLLSI</sequence>
<dbReference type="GO" id="GO:0006281">
    <property type="term" value="P:DNA repair"/>
    <property type="evidence" value="ECO:0007669"/>
    <property type="project" value="InterPro"/>
</dbReference>
<organism evidence="1 2">
    <name type="scientific">Thelohanellus kitauei</name>
    <name type="common">Myxosporean</name>
    <dbReference type="NCBI Taxonomy" id="669202"/>
    <lineage>
        <taxon>Eukaryota</taxon>
        <taxon>Metazoa</taxon>
        <taxon>Cnidaria</taxon>
        <taxon>Myxozoa</taxon>
        <taxon>Myxosporea</taxon>
        <taxon>Bivalvulida</taxon>
        <taxon>Platysporina</taxon>
        <taxon>Myxobolidae</taxon>
        <taxon>Thelohanellus</taxon>
    </lineage>
</organism>
<dbReference type="Proteomes" id="UP000031668">
    <property type="component" value="Unassembled WGS sequence"/>
</dbReference>